<evidence type="ECO:0000313" key="8">
    <source>
        <dbReference type="EMBL" id="SDM05499.1"/>
    </source>
</evidence>
<protein>
    <submittedName>
        <fullName evidence="8">Sugar phosphate permease</fullName>
    </submittedName>
</protein>
<feature type="domain" description="Major facilitator superfamily (MFS) profile" evidence="7">
    <location>
        <begin position="15"/>
        <end position="412"/>
    </location>
</feature>
<dbReference type="STRING" id="321763.SAMN04488692_11534"/>
<accession>A0A1G9Q3D5</accession>
<feature type="transmembrane region" description="Helical" evidence="6">
    <location>
        <begin position="142"/>
        <end position="163"/>
    </location>
</feature>
<dbReference type="PANTHER" id="PTHR23527:SF1">
    <property type="entry name" value="BLL3282 PROTEIN"/>
    <property type="match status" value="1"/>
</dbReference>
<dbReference type="RefSeq" id="WP_089760748.1">
    <property type="nucleotide sequence ID" value="NZ_FNGO01000015.1"/>
</dbReference>
<dbReference type="GO" id="GO:0022857">
    <property type="term" value="F:transmembrane transporter activity"/>
    <property type="evidence" value="ECO:0007669"/>
    <property type="project" value="InterPro"/>
</dbReference>
<dbReference type="AlphaFoldDB" id="A0A1G9Q3D5"/>
<evidence type="ECO:0000256" key="4">
    <source>
        <dbReference type="ARBA" id="ARBA00022989"/>
    </source>
</evidence>
<gene>
    <name evidence="8" type="ORF">SAMN04488692_11534</name>
</gene>
<evidence type="ECO:0000313" key="9">
    <source>
        <dbReference type="Proteomes" id="UP000199476"/>
    </source>
</evidence>
<reference evidence="8 9" key="1">
    <citation type="submission" date="2016-10" db="EMBL/GenBank/DDBJ databases">
        <authorList>
            <person name="de Groot N.N."/>
        </authorList>
    </citation>
    <scope>NUCLEOTIDE SEQUENCE [LARGE SCALE GENOMIC DNA]</scope>
    <source>
        <strain evidence="8 9">SLAS-1</strain>
    </source>
</reference>
<dbReference type="InterPro" id="IPR011701">
    <property type="entry name" value="MFS"/>
</dbReference>
<dbReference type="InterPro" id="IPR036259">
    <property type="entry name" value="MFS_trans_sf"/>
</dbReference>
<feature type="transmembrane region" description="Helical" evidence="6">
    <location>
        <begin position="98"/>
        <end position="121"/>
    </location>
</feature>
<evidence type="ECO:0000259" key="7">
    <source>
        <dbReference type="PROSITE" id="PS50850"/>
    </source>
</evidence>
<dbReference type="InterPro" id="IPR020846">
    <property type="entry name" value="MFS_dom"/>
</dbReference>
<organism evidence="8 9">
    <name type="scientific">Halarsenatibacter silvermanii</name>
    <dbReference type="NCBI Taxonomy" id="321763"/>
    <lineage>
        <taxon>Bacteria</taxon>
        <taxon>Bacillati</taxon>
        <taxon>Bacillota</taxon>
        <taxon>Clostridia</taxon>
        <taxon>Halanaerobiales</taxon>
        <taxon>Halarsenatibacteraceae</taxon>
        <taxon>Halarsenatibacter</taxon>
    </lineage>
</organism>
<dbReference type="Proteomes" id="UP000199476">
    <property type="component" value="Unassembled WGS sequence"/>
</dbReference>
<evidence type="ECO:0000256" key="2">
    <source>
        <dbReference type="ARBA" id="ARBA00022448"/>
    </source>
</evidence>
<dbReference type="OrthoDB" id="1673995at2"/>
<keyword evidence="9" id="KW-1185">Reference proteome</keyword>
<dbReference type="EMBL" id="FNGO01000015">
    <property type="protein sequence ID" value="SDM05499.1"/>
    <property type="molecule type" value="Genomic_DNA"/>
</dbReference>
<keyword evidence="3 6" id="KW-0812">Transmembrane</keyword>
<dbReference type="GO" id="GO:0005886">
    <property type="term" value="C:plasma membrane"/>
    <property type="evidence" value="ECO:0007669"/>
    <property type="project" value="UniProtKB-SubCell"/>
</dbReference>
<sequence>MFNFFINGLKEKLQPLKLKFLGLLAGGYIASFVSVQGIQALMPFIRREFAISRTQAGLYSTVFFISATAVALFSGNIVDKIGSRTGLLIGLYSMGGLFIFQGAAPVYGLLLVLGLLTGLGFSIITPAVNKAVMIEVEPSHRAVSMGIMHSGSGVGGFVGAAILPALAGFIGWRLSIILAGIISLLIGLIVQRYLQVSSLEEKDEENSSGKSFSRQLYRVLSNRQLMLASGLGVVFGLAVGAIPAHYTLYLTMDLNFSEAAAGLALGVVQIGGVVGRIFWGWLSDIPFKGDRKNTFLVIMITIVILNLTSAFAGSLLGSSLLLMMLLSFMLGVSALGWSGLFFTVVSERATAEQTGMASGMALVFLRLGVVIGPAIFGLLGDYFDHYRYSWLLLTVLVLISGSIYYILQSRQDRKRAEASGADS</sequence>
<dbReference type="PANTHER" id="PTHR23527">
    <property type="entry name" value="BLL3282 PROTEIN"/>
    <property type="match status" value="1"/>
</dbReference>
<dbReference type="SUPFAM" id="SSF103473">
    <property type="entry name" value="MFS general substrate transporter"/>
    <property type="match status" value="1"/>
</dbReference>
<feature type="transmembrane region" description="Helical" evidence="6">
    <location>
        <begin position="225"/>
        <end position="248"/>
    </location>
</feature>
<evidence type="ECO:0000256" key="6">
    <source>
        <dbReference type="SAM" id="Phobius"/>
    </source>
</evidence>
<evidence type="ECO:0000256" key="5">
    <source>
        <dbReference type="ARBA" id="ARBA00023136"/>
    </source>
</evidence>
<feature type="transmembrane region" description="Helical" evidence="6">
    <location>
        <begin position="322"/>
        <end position="345"/>
    </location>
</feature>
<feature type="transmembrane region" description="Helical" evidence="6">
    <location>
        <begin position="260"/>
        <end position="282"/>
    </location>
</feature>
<evidence type="ECO:0000256" key="3">
    <source>
        <dbReference type="ARBA" id="ARBA00022692"/>
    </source>
</evidence>
<feature type="transmembrane region" description="Helical" evidence="6">
    <location>
        <begin position="294"/>
        <end position="316"/>
    </location>
</feature>
<feature type="transmembrane region" description="Helical" evidence="6">
    <location>
        <begin position="357"/>
        <end position="376"/>
    </location>
</feature>
<proteinExistence type="predicted"/>
<dbReference type="InterPro" id="IPR052952">
    <property type="entry name" value="MFS-Transporter"/>
</dbReference>
<dbReference type="Gene3D" id="1.20.1250.20">
    <property type="entry name" value="MFS general substrate transporter like domains"/>
    <property type="match status" value="2"/>
</dbReference>
<dbReference type="PROSITE" id="PS50850">
    <property type="entry name" value="MFS"/>
    <property type="match status" value="1"/>
</dbReference>
<feature type="transmembrane region" description="Helical" evidence="6">
    <location>
        <begin position="57"/>
        <end position="78"/>
    </location>
</feature>
<feature type="transmembrane region" description="Helical" evidence="6">
    <location>
        <begin position="388"/>
        <end position="407"/>
    </location>
</feature>
<evidence type="ECO:0000256" key="1">
    <source>
        <dbReference type="ARBA" id="ARBA00004651"/>
    </source>
</evidence>
<keyword evidence="5 6" id="KW-0472">Membrane</keyword>
<dbReference type="Pfam" id="PF07690">
    <property type="entry name" value="MFS_1"/>
    <property type="match status" value="1"/>
</dbReference>
<feature type="transmembrane region" description="Helical" evidence="6">
    <location>
        <begin position="169"/>
        <end position="190"/>
    </location>
</feature>
<name>A0A1G9Q3D5_9FIRM</name>
<keyword evidence="4 6" id="KW-1133">Transmembrane helix</keyword>
<keyword evidence="2" id="KW-0813">Transport</keyword>
<feature type="transmembrane region" description="Helical" evidence="6">
    <location>
        <begin position="20"/>
        <end position="45"/>
    </location>
</feature>
<comment type="subcellular location">
    <subcellularLocation>
        <location evidence="1">Cell membrane</location>
        <topology evidence="1">Multi-pass membrane protein</topology>
    </subcellularLocation>
</comment>